<evidence type="ECO:0000256" key="6">
    <source>
        <dbReference type="SAM" id="MobiDB-lite"/>
    </source>
</evidence>
<keyword evidence="7" id="KW-1185">Reference proteome</keyword>
<dbReference type="GO" id="GO:0031297">
    <property type="term" value="P:replication fork processing"/>
    <property type="evidence" value="ECO:0007669"/>
    <property type="project" value="TreeGrafter"/>
</dbReference>
<dbReference type="Pfam" id="PF15630">
    <property type="entry name" value="CENP-S"/>
    <property type="match status" value="1"/>
</dbReference>
<keyword evidence="4" id="KW-0238">DNA-binding</keyword>
<dbReference type="GO" id="GO:0006281">
    <property type="term" value="P:DNA repair"/>
    <property type="evidence" value="ECO:0007669"/>
    <property type="project" value="UniProtKB-KW"/>
</dbReference>
<dbReference type="CDD" id="cd22919">
    <property type="entry name" value="HFD_CENP-S"/>
    <property type="match status" value="1"/>
</dbReference>
<sequence length="278" mass="30911">MKCKIDTPRLKNPLFFNYRFRLRHPEHLSALHYECIARAKVVSDRSGVHIPDEIASLVTETAFRFAQMLTTDLESFAHHAKRSTINQDDVLLFARRNPQLRKFLNEKLATFDDAADADDNMELQLVKRSARQKVKNAKKSLEKSFTVPPLKTYFARAETVATTSAVTSPSATSVKNSPVRLERVPSTPNVKHKVASPLKRALLETALAPSQKTPSSSRTAEAMVISPQKTSERVDSPLPTVSTPVKDDRQQPGAGPLRVSLLDSDDDFSTIFDDAGDV</sequence>
<dbReference type="AlphaFoldDB" id="A0A915EW72"/>
<evidence type="ECO:0000313" key="7">
    <source>
        <dbReference type="Proteomes" id="UP000887562"/>
    </source>
</evidence>
<evidence type="ECO:0000256" key="5">
    <source>
        <dbReference type="ARBA" id="ARBA00023204"/>
    </source>
</evidence>
<dbReference type="Gene3D" id="1.10.20.10">
    <property type="entry name" value="Histone, subunit A"/>
    <property type="match status" value="1"/>
</dbReference>
<dbReference type="GO" id="GO:0000712">
    <property type="term" value="P:resolution of meiotic recombination intermediates"/>
    <property type="evidence" value="ECO:0007669"/>
    <property type="project" value="TreeGrafter"/>
</dbReference>
<dbReference type="PANTHER" id="PTHR22980:SF0">
    <property type="entry name" value="CENTROMERE PROTEIN S"/>
    <property type="match status" value="1"/>
</dbReference>
<dbReference type="GO" id="GO:0003682">
    <property type="term" value="F:chromatin binding"/>
    <property type="evidence" value="ECO:0007669"/>
    <property type="project" value="TreeGrafter"/>
</dbReference>
<evidence type="ECO:0000313" key="8">
    <source>
        <dbReference type="WBParaSite" id="maker-E.canG7_contigs_1618-snap-gene-0.9-mRNA-1"/>
    </source>
</evidence>
<dbReference type="Proteomes" id="UP000887562">
    <property type="component" value="Unplaced"/>
</dbReference>
<feature type="region of interest" description="Disordered" evidence="6">
    <location>
        <begin position="208"/>
        <end position="261"/>
    </location>
</feature>
<dbReference type="WBParaSite" id="maker-E.canG7_contigs_1618-snap-gene-0.9-mRNA-1">
    <property type="protein sequence ID" value="maker-E.canG7_contigs_1618-snap-gene-0.9-mRNA-1"/>
    <property type="gene ID" value="EcG7_08341"/>
</dbReference>
<dbReference type="GO" id="GO:0046982">
    <property type="term" value="F:protein heterodimerization activity"/>
    <property type="evidence" value="ECO:0007669"/>
    <property type="project" value="InterPro"/>
</dbReference>
<accession>A0A915EW72</accession>
<evidence type="ECO:0000256" key="1">
    <source>
        <dbReference type="ARBA" id="ARBA00006612"/>
    </source>
</evidence>
<protein>
    <recommendedName>
        <fullName evidence="2">Centromere protein S</fullName>
    </recommendedName>
</protein>
<dbReference type="GO" id="GO:0003677">
    <property type="term" value="F:DNA binding"/>
    <property type="evidence" value="ECO:0007669"/>
    <property type="project" value="UniProtKB-KW"/>
</dbReference>
<dbReference type="PANTHER" id="PTHR22980">
    <property type="entry name" value="CORTISTATIN"/>
    <property type="match status" value="1"/>
</dbReference>
<proteinExistence type="inferred from homology"/>
<keyword evidence="5" id="KW-0234">DNA repair</keyword>
<dbReference type="InterPro" id="IPR029003">
    <property type="entry name" value="CENP-S/Mhf1"/>
</dbReference>
<comment type="similarity">
    <text evidence="1">Belongs to the TAF9 family. CENP-S/MHF1 subfamily.</text>
</comment>
<name>A0A915EW72_9CEST</name>
<evidence type="ECO:0000256" key="2">
    <source>
        <dbReference type="ARBA" id="ARBA00016400"/>
    </source>
</evidence>
<evidence type="ECO:0000256" key="3">
    <source>
        <dbReference type="ARBA" id="ARBA00022763"/>
    </source>
</evidence>
<feature type="compositionally biased region" description="Polar residues" evidence="6">
    <location>
        <begin position="208"/>
        <end position="219"/>
    </location>
</feature>
<dbReference type="GO" id="GO:0071821">
    <property type="term" value="C:FANCM-MHF complex"/>
    <property type="evidence" value="ECO:0007669"/>
    <property type="project" value="InterPro"/>
</dbReference>
<evidence type="ECO:0000256" key="4">
    <source>
        <dbReference type="ARBA" id="ARBA00023125"/>
    </source>
</evidence>
<reference evidence="8" key="1">
    <citation type="submission" date="2022-11" db="UniProtKB">
        <authorList>
            <consortium name="WormBaseParasite"/>
        </authorList>
    </citation>
    <scope>IDENTIFICATION</scope>
</reference>
<keyword evidence="3" id="KW-0227">DNA damage</keyword>
<dbReference type="InterPro" id="IPR009072">
    <property type="entry name" value="Histone-fold"/>
</dbReference>
<dbReference type="SUPFAM" id="SSF47113">
    <property type="entry name" value="Histone-fold"/>
    <property type="match status" value="1"/>
</dbReference>
<organism evidence="7 8">
    <name type="scientific">Echinococcus canadensis</name>
    <dbReference type="NCBI Taxonomy" id="519352"/>
    <lineage>
        <taxon>Eukaryota</taxon>
        <taxon>Metazoa</taxon>
        <taxon>Spiralia</taxon>
        <taxon>Lophotrochozoa</taxon>
        <taxon>Platyhelminthes</taxon>
        <taxon>Cestoda</taxon>
        <taxon>Eucestoda</taxon>
        <taxon>Cyclophyllidea</taxon>
        <taxon>Taeniidae</taxon>
        <taxon>Echinococcus</taxon>
        <taxon>Echinococcus canadensis group</taxon>
    </lineage>
</organism>